<dbReference type="GO" id="GO:0032870">
    <property type="term" value="P:cellular response to hormone stimulus"/>
    <property type="evidence" value="ECO:0007669"/>
    <property type="project" value="TreeGrafter"/>
</dbReference>
<dbReference type="EMBL" id="KZ308428">
    <property type="protein sequence ID" value="KAG8229436.1"/>
    <property type="molecule type" value="Genomic_DNA"/>
</dbReference>
<keyword evidence="11" id="KW-1185">Reference proteome</keyword>
<dbReference type="GO" id="GO:0097003">
    <property type="term" value="F:adipokinetic hormone receptor activity"/>
    <property type="evidence" value="ECO:0007669"/>
    <property type="project" value="TreeGrafter"/>
</dbReference>
<keyword evidence="3" id="KW-1003">Cell membrane</keyword>
<evidence type="ECO:0000256" key="7">
    <source>
        <dbReference type="ARBA" id="ARBA00023170"/>
    </source>
</evidence>
<proteinExistence type="inferred from homology"/>
<dbReference type="PROSITE" id="PS50262">
    <property type="entry name" value="G_PROTEIN_RECEP_F1_2"/>
    <property type="match status" value="1"/>
</dbReference>
<evidence type="ECO:0000313" key="11">
    <source>
        <dbReference type="Proteomes" id="UP000792457"/>
    </source>
</evidence>
<keyword evidence="7" id="KW-0675">Receptor</keyword>
<dbReference type="PRINTS" id="PR00237">
    <property type="entry name" value="GPCRRHODOPSN"/>
</dbReference>
<dbReference type="InterPro" id="IPR000276">
    <property type="entry name" value="GPCR_Rhodpsn"/>
</dbReference>
<keyword evidence="4 8" id="KW-0812">Transmembrane</keyword>
<keyword evidence="5 8" id="KW-1133">Transmembrane helix</keyword>
<feature type="transmembrane region" description="Helical" evidence="8">
    <location>
        <begin position="71"/>
        <end position="96"/>
    </location>
</feature>
<evidence type="ECO:0000256" key="3">
    <source>
        <dbReference type="ARBA" id="ARBA00022475"/>
    </source>
</evidence>
<evidence type="ECO:0000256" key="4">
    <source>
        <dbReference type="ARBA" id="ARBA00022692"/>
    </source>
</evidence>
<evidence type="ECO:0000256" key="2">
    <source>
        <dbReference type="ARBA" id="ARBA00010663"/>
    </source>
</evidence>
<feature type="transmembrane region" description="Helical" evidence="8">
    <location>
        <begin position="108"/>
        <end position="130"/>
    </location>
</feature>
<evidence type="ECO:0000259" key="9">
    <source>
        <dbReference type="PROSITE" id="PS50262"/>
    </source>
</evidence>
<feature type="transmembrane region" description="Helical" evidence="8">
    <location>
        <begin position="338"/>
        <end position="356"/>
    </location>
</feature>
<comment type="subcellular location">
    <subcellularLocation>
        <location evidence="1">Cell membrane</location>
        <topology evidence="1">Multi-pass membrane protein</topology>
    </subcellularLocation>
</comment>
<feature type="domain" description="G-protein coupled receptors family 1 profile" evidence="9">
    <location>
        <begin position="87"/>
        <end position="361"/>
    </location>
</feature>
<organism evidence="10 11">
    <name type="scientific">Ladona fulva</name>
    <name type="common">Scarce chaser dragonfly</name>
    <name type="synonym">Libellula fulva</name>
    <dbReference type="NCBI Taxonomy" id="123851"/>
    <lineage>
        <taxon>Eukaryota</taxon>
        <taxon>Metazoa</taxon>
        <taxon>Ecdysozoa</taxon>
        <taxon>Arthropoda</taxon>
        <taxon>Hexapoda</taxon>
        <taxon>Insecta</taxon>
        <taxon>Pterygota</taxon>
        <taxon>Palaeoptera</taxon>
        <taxon>Odonata</taxon>
        <taxon>Epiprocta</taxon>
        <taxon>Anisoptera</taxon>
        <taxon>Libelluloidea</taxon>
        <taxon>Libellulidae</taxon>
        <taxon>Ladona</taxon>
    </lineage>
</organism>
<dbReference type="PANTHER" id="PTHR24241">
    <property type="entry name" value="NEUROPEPTIDE RECEPTOR-RELATED G-PROTEIN COUPLED RECEPTOR"/>
    <property type="match status" value="1"/>
</dbReference>
<dbReference type="Gene3D" id="1.20.1070.10">
    <property type="entry name" value="Rhodopsin 7-helix transmembrane proteins"/>
    <property type="match status" value="1"/>
</dbReference>
<name>A0A8K0K855_LADFU</name>
<feature type="transmembrane region" description="Helical" evidence="8">
    <location>
        <begin position="237"/>
        <end position="262"/>
    </location>
</feature>
<dbReference type="GO" id="GO:0004930">
    <property type="term" value="F:G protein-coupled receptor activity"/>
    <property type="evidence" value="ECO:0007669"/>
    <property type="project" value="InterPro"/>
</dbReference>
<dbReference type="Pfam" id="PF00001">
    <property type="entry name" value="7tm_1"/>
    <property type="match status" value="1"/>
</dbReference>
<evidence type="ECO:0000256" key="5">
    <source>
        <dbReference type="ARBA" id="ARBA00022989"/>
    </source>
</evidence>
<comment type="similarity">
    <text evidence="2">Belongs to the G-protein coupled receptor 1 family.</text>
</comment>
<reference evidence="10" key="2">
    <citation type="submission" date="2017-10" db="EMBL/GenBank/DDBJ databases">
        <title>Ladona fulva Genome sequencing and assembly.</title>
        <authorList>
            <person name="Murali S."/>
            <person name="Richards S."/>
            <person name="Bandaranaike D."/>
            <person name="Bellair M."/>
            <person name="Blankenburg K."/>
            <person name="Chao H."/>
            <person name="Dinh H."/>
            <person name="Doddapaneni H."/>
            <person name="Dugan-Rocha S."/>
            <person name="Elkadiri S."/>
            <person name="Gnanaolivu R."/>
            <person name="Hernandez B."/>
            <person name="Skinner E."/>
            <person name="Javaid M."/>
            <person name="Lee S."/>
            <person name="Li M."/>
            <person name="Ming W."/>
            <person name="Munidasa M."/>
            <person name="Muniz J."/>
            <person name="Nguyen L."/>
            <person name="Hughes D."/>
            <person name="Osuji N."/>
            <person name="Pu L.-L."/>
            <person name="Puazo M."/>
            <person name="Qu C."/>
            <person name="Quiroz J."/>
            <person name="Raj R."/>
            <person name="Weissenberger G."/>
            <person name="Xin Y."/>
            <person name="Zou X."/>
            <person name="Han Y."/>
            <person name="Worley K."/>
            <person name="Muzny D."/>
            <person name="Gibbs R."/>
        </authorList>
    </citation>
    <scope>NUCLEOTIDE SEQUENCE</scope>
    <source>
        <strain evidence="10">Sampled in the wild</strain>
    </source>
</reference>
<dbReference type="OrthoDB" id="6435638at2759"/>
<gene>
    <name evidence="10" type="ORF">J437_LFUL000958</name>
</gene>
<reference evidence="10" key="1">
    <citation type="submission" date="2013-04" db="EMBL/GenBank/DDBJ databases">
        <authorList>
            <person name="Qu J."/>
            <person name="Murali S.C."/>
            <person name="Bandaranaike D."/>
            <person name="Bellair M."/>
            <person name="Blankenburg K."/>
            <person name="Chao H."/>
            <person name="Dinh H."/>
            <person name="Doddapaneni H."/>
            <person name="Downs B."/>
            <person name="Dugan-Rocha S."/>
            <person name="Elkadiri S."/>
            <person name="Gnanaolivu R.D."/>
            <person name="Hernandez B."/>
            <person name="Javaid M."/>
            <person name="Jayaseelan J.C."/>
            <person name="Lee S."/>
            <person name="Li M."/>
            <person name="Ming W."/>
            <person name="Munidasa M."/>
            <person name="Muniz J."/>
            <person name="Nguyen L."/>
            <person name="Ongeri F."/>
            <person name="Osuji N."/>
            <person name="Pu L.-L."/>
            <person name="Puazo M."/>
            <person name="Qu C."/>
            <person name="Quiroz J."/>
            <person name="Raj R."/>
            <person name="Weissenberger G."/>
            <person name="Xin Y."/>
            <person name="Zou X."/>
            <person name="Han Y."/>
            <person name="Richards S."/>
            <person name="Worley K."/>
            <person name="Muzny D."/>
            <person name="Gibbs R."/>
        </authorList>
    </citation>
    <scope>NUCLEOTIDE SEQUENCE</scope>
    <source>
        <strain evidence="10">Sampled in the wild</strain>
    </source>
</reference>
<evidence type="ECO:0000313" key="10">
    <source>
        <dbReference type="EMBL" id="KAG8229436.1"/>
    </source>
</evidence>
<keyword evidence="6 8" id="KW-0472">Membrane</keyword>
<dbReference type="InterPro" id="IPR017452">
    <property type="entry name" value="GPCR_Rhodpsn_7TM"/>
</dbReference>
<dbReference type="PANTHER" id="PTHR24241:SF59">
    <property type="entry name" value="ADIPOKINETIC HORMONE RECEPTOR, ISOFORM C"/>
    <property type="match status" value="1"/>
</dbReference>
<sequence>MALNVTFMGRNFVVFFVKELVHWFRSRSSALNISRMLVQPPTTPIPTPATSDPETPRPTLPVDMVFNEGHLIAIAVYSTLMVVSAVGNVTVLITILRRSNGKRLTRVNLMLFHLAIADLLVTFLLMPLEIGWAYTVSWWAGDAFCRIASFFRIFGLYLSGFVLICISVDRLFAVTNPLHSVGTADIRGRRMLAVAWLMSAFCSAPQSFIFHVETHPNYTDYKQCVTFHSFPNRELEVAYSMFGNIVMYIIPLIVISFCYASIFRELSKKSMEHQGRAVEREATHESELNAVPPGHRRSASHVLTIFYLLGNTGGETRRAENNVRRSSSGNLCRAKTRTLHMTFVTVLVFFFCWTPYNIMSF</sequence>
<feature type="transmembrane region" description="Helical" evidence="8">
    <location>
        <begin position="193"/>
        <end position="212"/>
    </location>
</feature>
<accession>A0A8K0K855</accession>
<feature type="transmembrane region" description="Helical" evidence="8">
    <location>
        <begin position="150"/>
        <end position="172"/>
    </location>
</feature>
<protein>
    <recommendedName>
        <fullName evidence="9">G-protein coupled receptors family 1 profile domain-containing protein</fullName>
    </recommendedName>
</protein>
<dbReference type="Proteomes" id="UP000792457">
    <property type="component" value="Unassembled WGS sequence"/>
</dbReference>
<evidence type="ECO:0000256" key="1">
    <source>
        <dbReference type="ARBA" id="ARBA00004651"/>
    </source>
</evidence>
<dbReference type="GO" id="GO:0042277">
    <property type="term" value="F:peptide binding"/>
    <property type="evidence" value="ECO:0007669"/>
    <property type="project" value="TreeGrafter"/>
</dbReference>
<dbReference type="SUPFAM" id="SSF81321">
    <property type="entry name" value="Family A G protein-coupled receptor-like"/>
    <property type="match status" value="1"/>
</dbReference>
<evidence type="ECO:0000256" key="6">
    <source>
        <dbReference type="ARBA" id="ARBA00023136"/>
    </source>
</evidence>
<comment type="caution">
    <text evidence="10">The sequence shown here is derived from an EMBL/GenBank/DDBJ whole genome shotgun (WGS) entry which is preliminary data.</text>
</comment>
<dbReference type="AlphaFoldDB" id="A0A8K0K855"/>
<dbReference type="GO" id="GO:0005886">
    <property type="term" value="C:plasma membrane"/>
    <property type="evidence" value="ECO:0007669"/>
    <property type="project" value="UniProtKB-SubCell"/>
</dbReference>
<evidence type="ECO:0000256" key="8">
    <source>
        <dbReference type="SAM" id="Phobius"/>
    </source>
</evidence>